<dbReference type="AlphaFoldDB" id="A0A5B6TEU0"/>
<feature type="signal peptide" evidence="1">
    <location>
        <begin position="1"/>
        <end position="23"/>
    </location>
</feature>
<evidence type="ECO:0008006" key="4">
    <source>
        <dbReference type="Google" id="ProtNLM"/>
    </source>
</evidence>
<dbReference type="OrthoDB" id="892795at2"/>
<comment type="caution">
    <text evidence="2">The sequence shown here is derived from an EMBL/GenBank/DDBJ whole genome shotgun (WGS) entry which is preliminary data.</text>
</comment>
<accession>A0A5B6TEU0</accession>
<dbReference type="EMBL" id="VKKY01000001">
    <property type="protein sequence ID" value="KAA3439152.1"/>
    <property type="molecule type" value="Genomic_DNA"/>
</dbReference>
<organism evidence="2 3">
    <name type="scientific">Rufibacter hautae</name>
    <dbReference type="NCBI Taxonomy" id="2595005"/>
    <lineage>
        <taxon>Bacteria</taxon>
        <taxon>Pseudomonadati</taxon>
        <taxon>Bacteroidota</taxon>
        <taxon>Cytophagia</taxon>
        <taxon>Cytophagales</taxon>
        <taxon>Hymenobacteraceae</taxon>
        <taxon>Rufibacter</taxon>
    </lineage>
</organism>
<feature type="chain" id="PRO_5023077184" description="DUF4595 domain-containing protein" evidence="1">
    <location>
        <begin position="24"/>
        <end position="275"/>
    </location>
</feature>
<dbReference type="PROSITE" id="PS51257">
    <property type="entry name" value="PROKAR_LIPOPROTEIN"/>
    <property type="match status" value="1"/>
</dbReference>
<proteinExistence type="predicted"/>
<sequence length="275" mass="29854">MKFPKLLPVLFAASLFIMGSCTDDEDSTPIDGIQACKAVKITDEDGVTSVTYANDKISSFSNGEFGSVNVQYHSSGSKAGKPSKLVFTDGDQGDGTLEYTYDDQGKLTGTLLTGDDMDGMGMASEIEYSGNRISKITRLAVIPAEEDEEPVTFSMGWSTFQYDSKGNVSKATEYYDNPLTEEDESTSPAATTEYTYDAKNSPISAFEALFVGLPGLNPASVNNVITEVRKEGSTVDKDLSYTNTYVFNDKGYPTKITKTTQNNDVTTMNVEYSCQ</sequence>
<evidence type="ECO:0000313" key="2">
    <source>
        <dbReference type="EMBL" id="KAA3439152.1"/>
    </source>
</evidence>
<keyword evidence="1" id="KW-0732">Signal</keyword>
<dbReference type="RefSeq" id="WP_149088797.1">
    <property type="nucleotide sequence ID" value="NZ_VKKY01000001.1"/>
</dbReference>
<evidence type="ECO:0000256" key="1">
    <source>
        <dbReference type="SAM" id="SignalP"/>
    </source>
</evidence>
<gene>
    <name evidence="2" type="ORF">FOA19_00255</name>
</gene>
<reference evidence="2 3" key="1">
    <citation type="submission" date="2019-07" db="EMBL/GenBank/DDBJ databases">
        <title>Rufibacter sp. nov., isolated from lake sediment.</title>
        <authorList>
            <person name="Qu J.-H."/>
        </authorList>
    </citation>
    <scope>NUCLEOTIDE SEQUENCE [LARGE SCALE GENOMIC DNA]</scope>
    <source>
        <strain evidence="2 3">NBS58-1</strain>
    </source>
</reference>
<dbReference type="Gene3D" id="2.180.10.10">
    <property type="entry name" value="RHS repeat-associated core"/>
    <property type="match status" value="1"/>
</dbReference>
<keyword evidence="3" id="KW-1185">Reference proteome</keyword>
<evidence type="ECO:0000313" key="3">
    <source>
        <dbReference type="Proteomes" id="UP000324133"/>
    </source>
</evidence>
<dbReference type="Proteomes" id="UP000324133">
    <property type="component" value="Unassembled WGS sequence"/>
</dbReference>
<protein>
    <recommendedName>
        <fullName evidence="4">DUF4595 domain-containing protein</fullName>
    </recommendedName>
</protein>
<name>A0A5B6TEU0_9BACT</name>